<feature type="repeat" description="Solcar" evidence="10">
    <location>
        <begin position="145"/>
        <end position="242"/>
    </location>
</feature>
<evidence type="ECO:0000313" key="13">
    <source>
        <dbReference type="Proteomes" id="UP001342314"/>
    </source>
</evidence>
<keyword evidence="3 11" id="KW-0813">Transport</keyword>
<dbReference type="GO" id="GO:0055085">
    <property type="term" value="P:transmembrane transport"/>
    <property type="evidence" value="ECO:0007669"/>
    <property type="project" value="InterPro"/>
</dbReference>
<dbReference type="PANTHER" id="PTHR24089">
    <property type="entry name" value="SOLUTE CARRIER FAMILY 25"/>
    <property type="match status" value="1"/>
</dbReference>
<keyword evidence="4 10" id="KW-0812">Transmembrane</keyword>
<evidence type="ECO:0000256" key="10">
    <source>
        <dbReference type="PROSITE-ProRule" id="PRU00282"/>
    </source>
</evidence>
<dbReference type="Pfam" id="PF00153">
    <property type="entry name" value="Mito_carr"/>
    <property type="match status" value="3"/>
</dbReference>
<comment type="caution">
    <text evidence="12">The sequence shown here is derived from an EMBL/GenBank/DDBJ whole genome shotgun (WGS) entry which is preliminary data.</text>
</comment>
<evidence type="ECO:0000256" key="1">
    <source>
        <dbReference type="ARBA" id="ARBA00004448"/>
    </source>
</evidence>
<dbReference type="PRINTS" id="PR00928">
    <property type="entry name" value="GRAVESDC"/>
</dbReference>
<evidence type="ECO:0000256" key="11">
    <source>
        <dbReference type="RuleBase" id="RU000488"/>
    </source>
</evidence>
<keyword evidence="13" id="KW-1185">Reference proteome</keyword>
<protein>
    <recommendedName>
        <fullName evidence="14">Mitochondrial carrier protein</fullName>
    </recommendedName>
</protein>
<evidence type="ECO:0000256" key="5">
    <source>
        <dbReference type="ARBA" id="ARBA00022737"/>
    </source>
</evidence>
<keyword evidence="6" id="KW-0999">Mitochondrion inner membrane</keyword>
<dbReference type="EMBL" id="BQKY01000010">
    <property type="protein sequence ID" value="GJN92216.1"/>
    <property type="molecule type" value="Genomic_DNA"/>
</dbReference>
<organism evidence="12 13">
    <name type="scientific">Rhodotorula paludigena</name>
    <dbReference type="NCBI Taxonomy" id="86838"/>
    <lineage>
        <taxon>Eukaryota</taxon>
        <taxon>Fungi</taxon>
        <taxon>Dikarya</taxon>
        <taxon>Basidiomycota</taxon>
        <taxon>Pucciniomycotina</taxon>
        <taxon>Microbotryomycetes</taxon>
        <taxon>Sporidiobolales</taxon>
        <taxon>Sporidiobolaceae</taxon>
        <taxon>Rhodotorula</taxon>
    </lineage>
</organism>
<dbReference type="PRINTS" id="PR00926">
    <property type="entry name" value="MITOCARRIER"/>
</dbReference>
<keyword evidence="5" id="KW-0677">Repeat</keyword>
<keyword evidence="8" id="KW-0496">Mitochondrion</keyword>
<evidence type="ECO:0000256" key="4">
    <source>
        <dbReference type="ARBA" id="ARBA00022692"/>
    </source>
</evidence>
<proteinExistence type="inferred from homology"/>
<evidence type="ECO:0000256" key="2">
    <source>
        <dbReference type="ARBA" id="ARBA00006375"/>
    </source>
</evidence>
<keyword evidence="9 10" id="KW-0472">Membrane</keyword>
<evidence type="ECO:0000256" key="7">
    <source>
        <dbReference type="ARBA" id="ARBA00022989"/>
    </source>
</evidence>
<reference evidence="12 13" key="1">
    <citation type="submission" date="2021-12" db="EMBL/GenBank/DDBJ databases">
        <title>High titer production of polyol ester of fatty acids by Rhodotorula paludigena BS15 towards product separation-free biomass refinery.</title>
        <authorList>
            <person name="Mano J."/>
            <person name="Ono H."/>
            <person name="Tanaka T."/>
            <person name="Naito K."/>
            <person name="Sushida H."/>
            <person name="Ike M."/>
            <person name="Tokuyasu K."/>
            <person name="Kitaoka M."/>
        </authorList>
    </citation>
    <scope>NUCLEOTIDE SEQUENCE [LARGE SCALE GENOMIC DNA]</scope>
    <source>
        <strain evidence="12 13">BS15</strain>
    </source>
</reference>
<evidence type="ECO:0000256" key="8">
    <source>
        <dbReference type="ARBA" id="ARBA00023128"/>
    </source>
</evidence>
<dbReference type="Proteomes" id="UP001342314">
    <property type="component" value="Unassembled WGS sequence"/>
</dbReference>
<evidence type="ECO:0000313" key="12">
    <source>
        <dbReference type="EMBL" id="GJN92216.1"/>
    </source>
</evidence>
<evidence type="ECO:0000256" key="6">
    <source>
        <dbReference type="ARBA" id="ARBA00022792"/>
    </source>
</evidence>
<dbReference type="InterPro" id="IPR002167">
    <property type="entry name" value="GDC-like"/>
</dbReference>
<evidence type="ECO:0000256" key="3">
    <source>
        <dbReference type="ARBA" id="ARBA00022448"/>
    </source>
</evidence>
<dbReference type="PROSITE" id="PS50920">
    <property type="entry name" value="SOLCAR"/>
    <property type="match status" value="3"/>
</dbReference>
<comment type="similarity">
    <text evidence="2 11">Belongs to the mitochondrial carrier (TC 2.A.29) family.</text>
</comment>
<comment type="subcellular location">
    <subcellularLocation>
        <location evidence="1">Mitochondrion inner membrane</location>
        <topology evidence="1">Multi-pass membrane protein</topology>
    </subcellularLocation>
</comment>
<feature type="repeat" description="Solcar" evidence="10">
    <location>
        <begin position="253"/>
        <end position="344"/>
    </location>
</feature>
<keyword evidence="7" id="KW-1133">Transmembrane helix</keyword>
<accession>A0AAV5GRT3</accession>
<dbReference type="AlphaFoldDB" id="A0AAV5GRT3"/>
<sequence length="367" mass="40035">MTAAFAQTAPAPAPPPSQLEHRAVLPAALQPPVQAATSRAPAAAPSYILNWTPDSPWRHIPLPPASAFFVVSPLERLKIILQVQGSAAQYQGVWHGLRKMWREEGFRGYMRGNGINVLRIAPYSAVQFSSYELFKGTLQSPDGSIDTPRRLLAGSLAGICSVVSTYPLDLVRSRLSVESASLGMKGGRTDGRSSGIVGMTLRVMREEGGVKALYRGLVPTCAKGVAPYVAFNFAAYELLKLQITSWDPHHEPPGTLAKLVCGGVAGAISQTLTYPADLLRRRMQMVGLKDQALGYEYTGAWNAVATIIRNEGLRGLYKGIWPNLLKCGPAMATSFATYEVSKDFIDDWQREHERKHERNDTADSGNR</sequence>
<dbReference type="GO" id="GO:0005743">
    <property type="term" value="C:mitochondrial inner membrane"/>
    <property type="evidence" value="ECO:0007669"/>
    <property type="project" value="UniProtKB-SubCell"/>
</dbReference>
<evidence type="ECO:0000256" key="9">
    <source>
        <dbReference type="ARBA" id="ARBA00023136"/>
    </source>
</evidence>
<gene>
    <name evidence="12" type="ORF">Rhopal_005246-T1</name>
</gene>
<dbReference type="Gene3D" id="1.50.40.10">
    <property type="entry name" value="Mitochondrial carrier domain"/>
    <property type="match status" value="1"/>
</dbReference>
<evidence type="ECO:0008006" key="14">
    <source>
        <dbReference type="Google" id="ProtNLM"/>
    </source>
</evidence>
<dbReference type="InterPro" id="IPR018108">
    <property type="entry name" value="MCP_transmembrane"/>
</dbReference>
<feature type="repeat" description="Solcar" evidence="10">
    <location>
        <begin position="53"/>
        <end position="137"/>
    </location>
</feature>
<name>A0AAV5GRT3_9BASI</name>
<dbReference type="SUPFAM" id="SSF103506">
    <property type="entry name" value="Mitochondrial carrier"/>
    <property type="match status" value="1"/>
</dbReference>
<dbReference type="InterPro" id="IPR002067">
    <property type="entry name" value="MCP"/>
</dbReference>
<dbReference type="InterPro" id="IPR023395">
    <property type="entry name" value="MCP_dom_sf"/>
</dbReference>